<organism evidence="2 3">
    <name type="scientific">Deferribacter desulfuricans (strain DSM 14783 / JCM 11476 / NBRC 101012 / SSM1)</name>
    <dbReference type="NCBI Taxonomy" id="639282"/>
    <lineage>
        <taxon>Bacteria</taxon>
        <taxon>Pseudomonadati</taxon>
        <taxon>Deferribacterota</taxon>
        <taxon>Deferribacteres</taxon>
        <taxon>Deferribacterales</taxon>
        <taxon>Deferribacteraceae</taxon>
        <taxon>Deferribacter</taxon>
    </lineage>
</organism>
<dbReference type="NCBIfam" id="TIGR03568">
    <property type="entry name" value="NeuC_NnaA"/>
    <property type="match status" value="1"/>
</dbReference>
<dbReference type="EMBL" id="AP011529">
    <property type="protein sequence ID" value="BAI79869.1"/>
    <property type="molecule type" value="Genomic_DNA"/>
</dbReference>
<dbReference type="eggNOG" id="COG0381">
    <property type="taxonomic scope" value="Bacteria"/>
</dbReference>
<gene>
    <name evidence="2" type="ordered locus">DEFDS_0375</name>
</gene>
<dbReference type="SUPFAM" id="SSF53756">
    <property type="entry name" value="UDP-Glycosyltransferase/glycogen phosphorylase"/>
    <property type="match status" value="1"/>
</dbReference>
<dbReference type="HOGENOM" id="CLU_061127_0_0_0"/>
<dbReference type="PANTHER" id="PTHR43174">
    <property type="entry name" value="UDP-N-ACETYLGLUCOSAMINE 2-EPIMERASE"/>
    <property type="match status" value="1"/>
</dbReference>
<dbReference type="OrthoDB" id="9803238at2"/>
<dbReference type="Gene3D" id="3.40.50.2000">
    <property type="entry name" value="Glycogen Phosphorylase B"/>
    <property type="match status" value="2"/>
</dbReference>
<accession>D3PB96</accession>
<dbReference type="InterPro" id="IPR020004">
    <property type="entry name" value="UDP-GlcNAc_Epase"/>
</dbReference>
<evidence type="ECO:0000259" key="1">
    <source>
        <dbReference type="Pfam" id="PF02350"/>
    </source>
</evidence>
<dbReference type="STRING" id="639282.DEFDS_0375"/>
<dbReference type="AlphaFoldDB" id="D3PB96"/>
<dbReference type="Pfam" id="PF02350">
    <property type="entry name" value="Epimerase_2"/>
    <property type="match status" value="1"/>
</dbReference>
<dbReference type="RefSeq" id="WP_013007117.1">
    <property type="nucleotide sequence ID" value="NC_013939.1"/>
</dbReference>
<name>D3PB96_DEFDS</name>
<keyword evidence="2" id="KW-0413">Isomerase</keyword>
<dbReference type="EC" id="5.1.3.14" evidence="2"/>
<protein>
    <submittedName>
        <fullName evidence="2">UDP-N-acetylglucosamine 2-epimerase</fullName>
        <ecNumber evidence="2">5.1.3.14</ecNumber>
    </submittedName>
</protein>
<reference evidence="2 3" key="1">
    <citation type="journal article" date="2010" name="DNA Res.">
        <title>Bacterial lifestyle in a deep-sea hydrothermal vent chimney revealed by the genome sequence of the thermophilic bacterium Deferribacter desulfuricans SSM1.</title>
        <authorList>
            <person name="Takaki Y."/>
            <person name="Shimamura S."/>
            <person name="Nakagawa S."/>
            <person name="Fukuhara Y."/>
            <person name="Horikawa H."/>
            <person name="Ankai A."/>
            <person name="Harada T."/>
            <person name="Hosoyama A."/>
            <person name="Oguchi A."/>
            <person name="Fukui S."/>
            <person name="Fujita N."/>
            <person name="Takami H."/>
            <person name="Takai K."/>
        </authorList>
    </citation>
    <scope>NUCLEOTIDE SEQUENCE [LARGE SCALE GENOMIC DNA]</scope>
    <source>
        <strain evidence="3">DSM 14783 / JCM 11476 / NBRC 101012 / SSM1</strain>
    </source>
</reference>
<dbReference type="KEGG" id="ddf:DEFDS_0375"/>
<dbReference type="GO" id="GO:0006047">
    <property type="term" value="P:UDP-N-acetylglucosamine metabolic process"/>
    <property type="evidence" value="ECO:0007669"/>
    <property type="project" value="InterPro"/>
</dbReference>
<dbReference type="InterPro" id="IPR003331">
    <property type="entry name" value="UDP_GlcNAc_Epimerase_2_dom"/>
</dbReference>
<keyword evidence="3" id="KW-1185">Reference proteome</keyword>
<evidence type="ECO:0000313" key="2">
    <source>
        <dbReference type="EMBL" id="BAI79869.1"/>
    </source>
</evidence>
<proteinExistence type="predicted"/>
<dbReference type="Proteomes" id="UP000001520">
    <property type="component" value="Chromosome"/>
</dbReference>
<dbReference type="GO" id="GO:0008761">
    <property type="term" value="F:UDP-N-acetylglucosamine 2-epimerase activity"/>
    <property type="evidence" value="ECO:0007669"/>
    <property type="project" value="UniProtKB-EC"/>
</dbReference>
<dbReference type="InterPro" id="IPR029767">
    <property type="entry name" value="WecB-like"/>
</dbReference>
<sequence length="396" mass="45795">MKKKKVLACTSIRSDYDLLSPLYKLLHEDNEIDFRILVSGAHLSHQHGYSIEQIRKDGFEILLEIETLLSYDTKISRVKTASLLLQNSLETIAKFNPDLIIYAGDREDTLVYAMIGGYLRIPTIHFYGGDHVKDGYIDNPVRHAVSKLSTVHFVAIQEHKKRLIRMGEHPKRIFVVGNIALDRFLFFKELSKAQIKDKFNIKFGFDKFALVIFHPIVQEEDKSHIYFENILKVLKEKNICAFVSYPNTDPNNHKLINIINQYKQHPNFIFYNNLERDLFLSIYKNAEFIIGNSSSGIYEAASFKIPAINIGMRQIGRYCKENVIFSKGDLYSIKKSIEKATSENFLKIVRKISNPYGDGKSAFKAYNLIKNIDFKTIVDKKEDPLEIPMEDNAFYE</sequence>
<dbReference type="GO" id="GO:0004553">
    <property type="term" value="F:hydrolase activity, hydrolyzing O-glycosyl compounds"/>
    <property type="evidence" value="ECO:0007669"/>
    <property type="project" value="InterPro"/>
</dbReference>
<feature type="domain" description="UDP-N-acetylglucosamine 2-epimerase" evidence="1">
    <location>
        <begin position="26"/>
        <end position="369"/>
    </location>
</feature>
<dbReference type="PANTHER" id="PTHR43174:SF3">
    <property type="entry name" value="UDP-N-ACETYLGLUCOSAMINE 2-EPIMERASE"/>
    <property type="match status" value="1"/>
</dbReference>
<evidence type="ECO:0000313" key="3">
    <source>
        <dbReference type="Proteomes" id="UP000001520"/>
    </source>
</evidence>